<reference evidence="2" key="2">
    <citation type="submission" date="2020-06" db="EMBL/GenBank/DDBJ databases">
        <authorList>
            <person name="Sheffer M."/>
        </authorList>
    </citation>
    <scope>NUCLEOTIDE SEQUENCE</scope>
</reference>
<feature type="compositionally biased region" description="Low complexity" evidence="1">
    <location>
        <begin position="32"/>
        <end position="50"/>
    </location>
</feature>
<proteinExistence type="predicted"/>
<accession>A0A8T0FHT2</accession>
<feature type="region of interest" description="Disordered" evidence="1">
    <location>
        <begin position="1"/>
        <end position="77"/>
    </location>
</feature>
<feature type="compositionally biased region" description="Basic and acidic residues" evidence="1">
    <location>
        <begin position="1"/>
        <end position="13"/>
    </location>
</feature>
<sequence length="176" mass="19034">MKSHSCSDTDHHSYNIGKPISPPARQDFHPGTETSTTNSASSSSDNSIQSCIAHDIPVPTQPKANHSCSNPAKPAPHQSNEIQLAYSNATHCSLKIFNPANYNSANINSTSSAQSPLRHILARPSHFSSSFQPQALSSQTPIFPPQSLSRNSPSPQHSIHQTQTKCGYTPERSTHL</sequence>
<dbReference type="AlphaFoldDB" id="A0A8T0FHT2"/>
<name>A0A8T0FHT2_ARGBR</name>
<dbReference type="EMBL" id="JABXBU010000011">
    <property type="protein sequence ID" value="KAF8789935.1"/>
    <property type="molecule type" value="Genomic_DNA"/>
</dbReference>
<gene>
    <name evidence="2" type="ORF">HNY73_005031</name>
</gene>
<feature type="region of interest" description="Disordered" evidence="1">
    <location>
        <begin position="128"/>
        <end position="176"/>
    </location>
</feature>
<feature type="compositionally biased region" description="Polar residues" evidence="1">
    <location>
        <begin position="128"/>
        <end position="166"/>
    </location>
</feature>
<comment type="caution">
    <text evidence="2">The sequence shown here is derived from an EMBL/GenBank/DDBJ whole genome shotgun (WGS) entry which is preliminary data.</text>
</comment>
<reference evidence="2" key="1">
    <citation type="journal article" date="2020" name="bioRxiv">
        <title>Chromosome-level reference genome of the European wasp spider Argiope bruennichi: a resource for studies on range expansion and evolutionary adaptation.</title>
        <authorList>
            <person name="Sheffer M.M."/>
            <person name="Hoppe A."/>
            <person name="Krehenwinkel H."/>
            <person name="Uhl G."/>
            <person name="Kuss A.W."/>
            <person name="Jensen L."/>
            <person name="Jensen C."/>
            <person name="Gillespie R.G."/>
            <person name="Hoff K.J."/>
            <person name="Prost S."/>
        </authorList>
    </citation>
    <scope>NUCLEOTIDE SEQUENCE</scope>
</reference>
<evidence type="ECO:0000313" key="2">
    <source>
        <dbReference type="EMBL" id="KAF8789935.1"/>
    </source>
</evidence>
<organism evidence="2 3">
    <name type="scientific">Argiope bruennichi</name>
    <name type="common">Wasp spider</name>
    <name type="synonym">Aranea bruennichi</name>
    <dbReference type="NCBI Taxonomy" id="94029"/>
    <lineage>
        <taxon>Eukaryota</taxon>
        <taxon>Metazoa</taxon>
        <taxon>Ecdysozoa</taxon>
        <taxon>Arthropoda</taxon>
        <taxon>Chelicerata</taxon>
        <taxon>Arachnida</taxon>
        <taxon>Araneae</taxon>
        <taxon>Araneomorphae</taxon>
        <taxon>Entelegynae</taxon>
        <taxon>Araneoidea</taxon>
        <taxon>Araneidae</taxon>
        <taxon>Argiope</taxon>
    </lineage>
</organism>
<keyword evidence="3" id="KW-1185">Reference proteome</keyword>
<evidence type="ECO:0000256" key="1">
    <source>
        <dbReference type="SAM" id="MobiDB-lite"/>
    </source>
</evidence>
<protein>
    <submittedName>
        <fullName evidence="2">Uncharacterized protein</fullName>
    </submittedName>
</protein>
<evidence type="ECO:0000313" key="3">
    <source>
        <dbReference type="Proteomes" id="UP000807504"/>
    </source>
</evidence>
<dbReference type="Proteomes" id="UP000807504">
    <property type="component" value="Unassembled WGS sequence"/>
</dbReference>